<gene>
    <name evidence="2" type="ORF">GCM10017056_00820</name>
</gene>
<protein>
    <submittedName>
        <fullName evidence="2">Uncharacterized protein</fullName>
    </submittedName>
</protein>
<sequence length="61" mass="6061">MCFNSPAPVAAAPVLASTTSGEANRAADVEALLRRRRAGAAANVFTSPTGIPATPKLGVPA</sequence>
<dbReference type="RefSeq" id="WP_189678052.1">
    <property type="nucleotide sequence ID" value="NZ_BNCJ01000001.1"/>
</dbReference>
<dbReference type="Proteomes" id="UP000626220">
    <property type="component" value="Unassembled WGS sequence"/>
</dbReference>
<organism evidence="2 3">
    <name type="scientific">Seohaeicola zhoushanensis</name>
    <dbReference type="NCBI Taxonomy" id="1569283"/>
    <lineage>
        <taxon>Bacteria</taxon>
        <taxon>Pseudomonadati</taxon>
        <taxon>Pseudomonadota</taxon>
        <taxon>Alphaproteobacteria</taxon>
        <taxon>Rhodobacterales</taxon>
        <taxon>Roseobacteraceae</taxon>
        <taxon>Seohaeicola</taxon>
    </lineage>
</organism>
<dbReference type="AlphaFoldDB" id="A0A8J3M3D9"/>
<accession>A0A8J3M3D9</accession>
<reference evidence="2" key="1">
    <citation type="journal article" date="2014" name="Int. J. Syst. Evol. Microbiol.">
        <title>Complete genome sequence of Corynebacterium casei LMG S-19264T (=DSM 44701T), isolated from a smear-ripened cheese.</title>
        <authorList>
            <consortium name="US DOE Joint Genome Institute (JGI-PGF)"/>
            <person name="Walter F."/>
            <person name="Albersmeier A."/>
            <person name="Kalinowski J."/>
            <person name="Ruckert C."/>
        </authorList>
    </citation>
    <scope>NUCLEOTIDE SEQUENCE</scope>
    <source>
        <strain evidence="2">KCTC 42650</strain>
    </source>
</reference>
<evidence type="ECO:0000313" key="3">
    <source>
        <dbReference type="Proteomes" id="UP000626220"/>
    </source>
</evidence>
<reference evidence="2" key="2">
    <citation type="submission" date="2020-09" db="EMBL/GenBank/DDBJ databases">
        <authorList>
            <person name="Sun Q."/>
            <person name="Kim S."/>
        </authorList>
    </citation>
    <scope>NUCLEOTIDE SEQUENCE</scope>
    <source>
        <strain evidence="2">KCTC 42650</strain>
    </source>
</reference>
<proteinExistence type="predicted"/>
<feature type="region of interest" description="Disordered" evidence="1">
    <location>
        <begin position="1"/>
        <end position="24"/>
    </location>
</feature>
<comment type="caution">
    <text evidence="2">The sequence shown here is derived from an EMBL/GenBank/DDBJ whole genome shotgun (WGS) entry which is preliminary data.</text>
</comment>
<feature type="compositionally biased region" description="Low complexity" evidence="1">
    <location>
        <begin position="1"/>
        <end position="20"/>
    </location>
</feature>
<name>A0A8J3M3D9_9RHOB</name>
<dbReference type="EMBL" id="BNCJ01000001">
    <property type="protein sequence ID" value="GHF33243.1"/>
    <property type="molecule type" value="Genomic_DNA"/>
</dbReference>
<evidence type="ECO:0000313" key="2">
    <source>
        <dbReference type="EMBL" id="GHF33243.1"/>
    </source>
</evidence>
<evidence type="ECO:0000256" key="1">
    <source>
        <dbReference type="SAM" id="MobiDB-lite"/>
    </source>
</evidence>
<keyword evidence="3" id="KW-1185">Reference proteome</keyword>